<dbReference type="Gene3D" id="3.30.465.10">
    <property type="match status" value="1"/>
</dbReference>
<dbReference type="InterPro" id="IPR050416">
    <property type="entry name" value="FAD-linked_Oxidoreductase"/>
</dbReference>
<dbReference type="PRINTS" id="PR00081">
    <property type="entry name" value="GDHRDH"/>
</dbReference>
<dbReference type="PROSITE" id="PS51387">
    <property type="entry name" value="FAD_PCMH"/>
    <property type="match status" value="1"/>
</dbReference>
<dbReference type="SUPFAM" id="SSF51735">
    <property type="entry name" value="NAD(P)-binding Rossmann-fold domains"/>
    <property type="match status" value="1"/>
</dbReference>
<dbReference type="PANTHER" id="PTHR42973">
    <property type="entry name" value="BINDING OXIDOREDUCTASE, PUTATIVE (AFU_ORTHOLOGUE AFUA_1G17690)-RELATED"/>
    <property type="match status" value="1"/>
</dbReference>
<dbReference type="PRINTS" id="PR00080">
    <property type="entry name" value="SDRFAMILY"/>
</dbReference>
<dbReference type="SUPFAM" id="SSF56176">
    <property type="entry name" value="FAD-binding/transporter-associated domain-like"/>
    <property type="match status" value="1"/>
</dbReference>
<dbReference type="AlphaFoldDB" id="A0A6V8H1R7"/>
<comment type="similarity">
    <text evidence="2">Belongs to the oxygen-dependent FAD-linked oxidoreductase family.</text>
</comment>
<dbReference type="GO" id="GO:0071949">
    <property type="term" value="F:FAD binding"/>
    <property type="evidence" value="ECO:0007669"/>
    <property type="project" value="InterPro"/>
</dbReference>
<feature type="domain" description="FAD-binding PCMH-type" evidence="6">
    <location>
        <begin position="259"/>
        <end position="393"/>
    </location>
</feature>
<evidence type="ECO:0000256" key="4">
    <source>
        <dbReference type="ARBA" id="ARBA00022827"/>
    </source>
</evidence>
<keyword evidence="3" id="KW-0285">Flavoprotein</keyword>
<evidence type="ECO:0000313" key="8">
    <source>
        <dbReference type="Proteomes" id="UP000053095"/>
    </source>
</evidence>
<keyword evidence="8" id="KW-1185">Reference proteome</keyword>
<dbReference type="Pfam" id="PF01565">
    <property type="entry name" value="FAD_binding_4"/>
    <property type="match status" value="1"/>
</dbReference>
<evidence type="ECO:0000313" key="7">
    <source>
        <dbReference type="EMBL" id="GAM35249.1"/>
    </source>
</evidence>
<proteinExistence type="inferred from homology"/>
<dbReference type="InterPro" id="IPR036291">
    <property type="entry name" value="NAD(P)-bd_dom_sf"/>
</dbReference>
<name>A0A6V8H1R7_TALPI</name>
<keyword evidence="4" id="KW-0274">FAD</keyword>
<dbReference type="Pfam" id="PF00106">
    <property type="entry name" value="adh_short"/>
    <property type="match status" value="1"/>
</dbReference>
<dbReference type="PANTHER" id="PTHR42973:SF9">
    <property type="entry name" value="FAD-BINDING PCMH-TYPE DOMAIN-CONTAINING PROTEIN-RELATED"/>
    <property type="match status" value="1"/>
</dbReference>
<gene>
    <name evidence="7" type="ORF">TCE0_017r03435</name>
</gene>
<reference evidence="8" key="1">
    <citation type="journal article" date="2015" name="Genome Announc.">
        <title>Draft genome sequence of Talaromyces cellulolyticus strain Y-94, a source of lignocellulosic biomass-degrading enzymes.</title>
        <authorList>
            <person name="Fujii T."/>
            <person name="Koike H."/>
            <person name="Sawayama S."/>
            <person name="Yano S."/>
            <person name="Inoue H."/>
        </authorList>
    </citation>
    <scope>NUCLEOTIDE SEQUENCE [LARGE SCALE GENOMIC DNA]</scope>
    <source>
        <strain evidence="8">Y-94</strain>
    </source>
</reference>
<evidence type="ECO:0000256" key="5">
    <source>
        <dbReference type="ARBA" id="ARBA00023002"/>
    </source>
</evidence>
<comment type="caution">
    <text evidence="7">The sequence shown here is derived from an EMBL/GenBank/DDBJ whole genome shotgun (WGS) entry which is preliminary data.</text>
</comment>
<dbReference type="InterPro" id="IPR002347">
    <property type="entry name" value="SDR_fam"/>
</dbReference>
<dbReference type="Gene3D" id="3.40.50.720">
    <property type="entry name" value="NAD(P)-binding Rossmann-like Domain"/>
    <property type="match status" value="1"/>
</dbReference>
<dbReference type="InterPro" id="IPR036318">
    <property type="entry name" value="FAD-bd_PCMH-like_sf"/>
</dbReference>
<accession>A0A6V8H1R7</accession>
<keyword evidence="5" id="KW-0560">Oxidoreductase</keyword>
<protein>
    <recommendedName>
        <fullName evidence="6">FAD-binding PCMH-type domain-containing protein</fullName>
    </recommendedName>
</protein>
<evidence type="ECO:0000256" key="3">
    <source>
        <dbReference type="ARBA" id="ARBA00022630"/>
    </source>
</evidence>
<dbReference type="EMBL" id="DF933813">
    <property type="protein sequence ID" value="GAM35249.1"/>
    <property type="molecule type" value="Genomic_DNA"/>
</dbReference>
<dbReference type="Proteomes" id="UP000053095">
    <property type="component" value="Unassembled WGS sequence"/>
</dbReference>
<evidence type="ECO:0000256" key="1">
    <source>
        <dbReference type="ARBA" id="ARBA00001974"/>
    </source>
</evidence>
<dbReference type="GO" id="GO:0016491">
    <property type="term" value="F:oxidoreductase activity"/>
    <property type="evidence" value="ECO:0007669"/>
    <property type="project" value="UniProtKB-KW"/>
</dbReference>
<dbReference type="InterPro" id="IPR016169">
    <property type="entry name" value="FAD-bd_PCMH_sub2"/>
</dbReference>
<organism evidence="7 8">
    <name type="scientific">Talaromyces pinophilus</name>
    <name type="common">Penicillium pinophilum</name>
    <dbReference type="NCBI Taxonomy" id="128442"/>
    <lineage>
        <taxon>Eukaryota</taxon>
        <taxon>Fungi</taxon>
        <taxon>Dikarya</taxon>
        <taxon>Ascomycota</taxon>
        <taxon>Pezizomycotina</taxon>
        <taxon>Eurotiomycetes</taxon>
        <taxon>Eurotiomycetidae</taxon>
        <taxon>Eurotiales</taxon>
        <taxon>Trichocomaceae</taxon>
        <taxon>Talaromyces</taxon>
        <taxon>Talaromyces sect. Talaromyces</taxon>
    </lineage>
</organism>
<dbReference type="InterPro" id="IPR016166">
    <property type="entry name" value="FAD-bd_PCMH"/>
</dbReference>
<evidence type="ECO:0000259" key="6">
    <source>
        <dbReference type="PROSITE" id="PS51387"/>
    </source>
</evidence>
<evidence type="ECO:0000256" key="2">
    <source>
        <dbReference type="ARBA" id="ARBA00005466"/>
    </source>
</evidence>
<sequence length="612" mass="65930">MDTQKIILVTGANRGLGYCIVSVAAARHPSAHFILACRSLEAGNKAVNELKESGITASLEVLKLDVTKDDEIVAAVDAVTAKHGRLDVLVNNAGISRFPPDSSLPALRAAYTDMFSVNVSSVACVCAGFRPLLAQSTQPKVVNITSGLGSMTNCLTKKMHRSPPYGTSKVAVNGLTAHLQTAENDRVTDIRISGDGGPKVNYYSVAPGFLKTAFTRFNERGKDPYAGAEVIVQLIQADPGEYPGGTQWEFEQGKMQQATDFRPPSIDCTNGIELDLGHFNNVRVDTDTSSLTIGAAVRFRDVVGPLGGAQKELPIGSEPCVGIIGATLGGGVGRYTGLHGMIVDVLQSVKLVTAAGDIITASTTENSDLFWGIRGAGFNYATVLEATYTVIPAKLALVWLTAYDEALGGSFIMINAVYVGSQTEAQQYIQPLIDASPVISNMVMVPWSQVNAVALFAAESDNYTCPTNSPHNVYGVAVNYFDVPTFQTFYEEYATLTSSFATELSGTVYFIEFFPKQAVQAAAANATSYPWRNITAHLLFDFAYNDTKGPLGDKIHAFAREARSKFATVSGFEQPELYVSYCHGDEELAVLYSEEALPRLLDLKERQYNCSR</sequence>
<dbReference type="InterPro" id="IPR006094">
    <property type="entry name" value="Oxid_FAD_bind_N"/>
</dbReference>
<comment type="cofactor">
    <cofactor evidence="1">
        <name>FAD</name>
        <dbReference type="ChEBI" id="CHEBI:57692"/>
    </cofactor>
</comment>